<feature type="region of interest" description="Disordered" evidence="1">
    <location>
        <begin position="26"/>
        <end position="147"/>
    </location>
</feature>
<gene>
    <name evidence="2" type="ORF">PUN28_006474</name>
</gene>
<evidence type="ECO:0000313" key="2">
    <source>
        <dbReference type="EMBL" id="KAL0124635.1"/>
    </source>
</evidence>
<dbReference type="AlphaFoldDB" id="A0AAW2GDL0"/>
<sequence>MALDVAAAATATAAATLVDTTPDAFQGKRQTERVRCLSGRSTVASTAPPRTLKPQSGTLSATPRPPPPPPPPAQWPHLLPPPPSRPAPVRVSSPRRTRRAGRVSHHALSSSPLSFSPRLALAPTRPPRRQTPSPVCMCIAGADPPAD</sequence>
<comment type="caution">
    <text evidence="2">The sequence shown here is derived from an EMBL/GenBank/DDBJ whole genome shotgun (WGS) entry which is preliminary data.</text>
</comment>
<protein>
    <submittedName>
        <fullName evidence="2">Uncharacterized protein</fullName>
    </submittedName>
</protein>
<dbReference type="Proteomes" id="UP001430953">
    <property type="component" value="Unassembled WGS sequence"/>
</dbReference>
<keyword evidence="3" id="KW-1185">Reference proteome</keyword>
<evidence type="ECO:0000256" key="1">
    <source>
        <dbReference type="SAM" id="MobiDB-lite"/>
    </source>
</evidence>
<name>A0AAW2GDL0_9HYME</name>
<dbReference type="EMBL" id="JADYXP020000005">
    <property type="protein sequence ID" value="KAL0124635.1"/>
    <property type="molecule type" value="Genomic_DNA"/>
</dbReference>
<accession>A0AAW2GDL0</accession>
<feature type="compositionally biased region" description="Pro residues" evidence="1">
    <location>
        <begin position="63"/>
        <end position="86"/>
    </location>
</feature>
<feature type="compositionally biased region" description="Basic residues" evidence="1">
    <location>
        <begin position="93"/>
        <end position="105"/>
    </location>
</feature>
<proteinExistence type="predicted"/>
<reference evidence="2 3" key="1">
    <citation type="submission" date="2023-03" db="EMBL/GenBank/DDBJ databases">
        <title>High recombination rates correlate with genetic variation in Cardiocondyla obscurior ants.</title>
        <authorList>
            <person name="Errbii M."/>
        </authorList>
    </citation>
    <scope>NUCLEOTIDE SEQUENCE [LARGE SCALE GENOMIC DNA]</scope>
    <source>
        <strain evidence="2">Alpha-2009</strain>
        <tissue evidence="2">Whole body</tissue>
    </source>
</reference>
<evidence type="ECO:0000313" key="3">
    <source>
        <dbReference type="Proteomes" id="UP001430953"/>
    </source>
</evidence>
<feature type="compositionally biased region" description="Low complexity" evidence="1">
    <location>
        <begin position="106"/>
        <end position="123"/>
    </location>
</feature>
<organism evidence="2 3">
    <name type="scientific">Cardiocondyla obscurior</name>
    <dbReference type="NCBI Taxonomy" id="286306"/>
    <lineage>
        <taxon>Eukaryota</taxon>
        <taxon>Metazoa</taxon>
        <taxon>Ecdysozoa</taxon>
        <taxon>Arthropoda</taxon>
        <taxon>Hexapoda</taxon>
        <taxon>Insecta</taxon>
        <taxon>Pterygota</taxon>
        <taxon>Neoptera</taxon>
        <taxon>Endopterygota</taxon>
        <taxon>Hymenoptera</taxon>
        <taxon>Apocrita</taxon>
        <taxon>Aculeata</taxon>
        <taxon>Formicoidea</taxon>
        <taxon>Formicidae</taxon>
        <taxon>Myrmicinae</taxon>
        <taxon>Cardiocondyla</taxon>
    </lineage>
</organism>